<feature type="domain" description="DNA mismatch repair proteins mutS family" evidence="5">
    <location>
        <begin position="337"/>
        <end position="531"/>
    </location>
</feature>
<dbReference type="PANTHER" id="PTHR11361">
    <property type="entry name" value="DNA MISMATCH REPAIR PROTEIN MUTS FAMILY MEMBER"/>
    <property type="match status" value="1"/>
</dbReference>
<dbReference type="EMBL" id="JAJEKE010000003">
    <property type="protein sequence ID" value="MCQ1529097.1"/>
    <property type="molecule type" value="Genomic_DNA"/>
</dbReference>
<evidence type="ECO:0000313" key="7">
    <source>
        <dbReference type="Proteomes" id="UP001651880"/>
    </source>
</evidence>
<dbReference type="Proteomes" id="UP001651880">
    <property type="component" value="Unassembled WGS sequence"/>
</dbReference>
<dbReference type="Pfam" id="PF00488">
    <property type="entry name" value="MutS_V"/>
    <property type="match status" value="1"/>
</dbReference>
<protein>
    <submittedName>
        <fullName evidence="6">DNA mismatch repair protein MutS</fullName>
    </submittedName>
</protein>
<dbReference type="SMART" id="SM00534">
    <property type="entry name" value="MUTSac"/>
    <property type="match status" value="1"/>
</dbReference>
<comment type="caution">
    <text evidence="6">The sequence shown here is derived from an EMBL/GenBank/DDBJ whole genome shotgun (WGS) entry which is preliminary data.</text>
</comment>
<reference evidence="6 7" key="1">
    <citation type="submission" date="2021-10" db="EMBL/GenBank/DDBJ databases">
        <title>Lutispora strain m25 sp. nov., a thermophilic, non-spore-forming bacterium isolated from a lab-scale methanogenic bioreactor digesting anaerobic sludge.</title>
        <authorList>
            <person name="El Houari A."/>
            <person name="Mcdonald J."/>
        </authorList>
    </citation>
    <scope>NUCLEOTIDE SEQUENCE [LARGE SCALE GENOMIC DNA]</scope>
    <source>
        <strain evidence="7">m25</strain>
    </source>
</reference>
<dbReference type="InterPro" id="IPR007696">
    <property type="entry name" value="DNA_mismatch_repair_MutS_core"/>
</dbReference>
<dbReference type="SMART" id="SM00533">
    <property type="entry name" value="MUTSd"/>
    <property type="match status" value="1"/>
</dbReference>
<keyword evidence="1" id="KW-0547">Nucleotide-binding</keyword>
<dbReference type="RefSeq" id="WP_255226613.1">
    <property type="nucleotide sequence ID" value="NZ_JAJEKE010000003.1"/>
</dbReference>
<keyword evidence="3" id="KW-0238">DNA-binding</keyword>
<dbReference type="SUPFAM" id="SSF48334">
    <property type="entry name" value="DNA repair protein MutS, domain III"/>
    <property type="match status" value="1"/>
</dbReference>
<evidence type="ECO:0000256" key="1">
    <source>
        <dbReference type="ARBA" id="ARBA00022741"/>
    </source>
</evidence>
<dbReference type="Gene3D" id="3.40.50.300">
    <property type="entry name" value="P-loop containing nucleotide triphosphate hydrolases"/>
    <property type="match status" value="1"/>
</dbReference>
<sequence length="537" mass="60515">MIINKRSYKALDIERVLGDLHPITPFGMKFKSLMKPYEREDAKALFEELDRIEKIKELVDTQRAVFVEIRTYMRGIKDIRKSVERCIEGGVLNSVEFFEIKNLISIMRSISQSQSFLHWEIPEKFRVDVLEEVERLLDPESCGLKTFYIYDCYSPELRDLRASRAKAEYVLEEIRQAKTREIEKETGLKLRSTGDITISRNQIDLIKKLLDYPKLQVFSETYINVTFRVRPDEGMMALLKDIESLKDKEAIEEMKVLEDLSQKVASRGGIILRNIDAIGHFDLLIAKAYLAIAMNGVKPVISEKTCCMIKMGRHPVVEAGLKKKGKVFTPISVNLGQGAAVITGANMGGKTVSLKMVGLLMAMLQYGLFVPAEYMEASLCDFIFISAGDEQSLDSGLSTFGAEMQGIKEMLDMSDRHGLILIDELARGTNPREGYAISYGIISYLMEKPCITLITTHFDGLIREGVKHLQVKGLRNVDYDKLGDPDIISQYMDYSLVEIIGNTGVPKDAINISRLIGVPEAILKEAESILESPVTSH</sequence>
<evidence type="ECO:0000313" key="6">
    <source>
        <dbReference type="EMBL" id="MCQ1529097.1"/>
    </source>
</evidence>
<organism evidence="6 7">
    <name type="scientific">Lutispora saccharofermentans</name>
    <dbReference type="NCBI Taxonomy" id="3024236"/>
    <lineage>
        <taxon>Bacteria</taxon>
        <taxon>Bacillati</taxon>
        <taxon>Bacillota</taxon>
        <taxon>Clostridia</taxon>
        <taxon>Lutisporales</taxon>
        <taxon>Lutisporaceae</taxon>
        <taxon>Lutispora</taxon>
    </lineage>
</organism>
<dbReference type="InterPro" id="IPR000432">
    <property type="entry name" value="DNA_mismatch_repair_MutS_C"/>
</dbReference>
<dbReference type="InterPro" id="IPR045076">
    <property type="entry name" value="MutS"/>
</dbReference>
<feature type="domain" description="DNA mismatch repair protein MutS core" evidence="4">
    <location>
        <begin position="15"/>
        <end position="320"/>
    </location>
</feature>
<keyword evidence="2" id="KW-0067">ATP-binding</keyword>
<name>A0ABT1NCV1_9FIRM</name>
<accession>A0ABT1NCV1</accession>
<proteinExistence type="predicted"/>
<evidence type="ECO:0000259" key="5">
    <source>
        <dbReference type="SMART" id="SM00534"/>
    </source>
</evidence>
<dbReference type="InterPro" id="IPR036187">
    <property type="entry name" value="DNA_mismatch_repair_MutS_sf"/>
</dbReference>
<keyword evidence="7" id="KW-1185">Reference proteome</keyword>
<gene>
    <name evidence="6" type="ORF">LJD61_05985</name>
</gene>
<dbReference type="SUPFAM" id="SSF52540">
    <property type="entry name" value="P-loop containing nucleoside triphosphate hydrolases"/>
    <property type="match status" value="1"/>
</dbReference>
<evidence type="ECO:0000259" key="4">
    <source>
        <dbReference type="SMART" id="SM00533"/>
    </source>
</evidence>
<dbReference type="InterPro" id="IPR027417">
    <property type="entry name" value="P-loop_NTPase"/>
</dbReference>
<evidence type="ECO:0000256" key="3">
    <source>
        <dbReference type="ARBA" id="ARBA00023125"/>
    </source>
</evidence>
<evidence type="ECO:0000256" key="2">
    <source>
        <dbReference type="ARBA" id="ARBA00022840"/>
    </source>
</evidence>